<proteinExistence type="predicted"/>
<dbReference type="AlphaFoldDB" id="A0A6J4S309"/>
<evidence type="ECO:0000313" key="2">
    <source>
        <dbReference type="EMBL" id="CAA9482279.1"/>
    </source>
</evidence>
<feature type="compositionally biased region" description="Low complexity" evidence="1">
    <location>
        <begin position="147"/>
        <end position="156"/>
    </location>
</feature>
<sequence>GRDPLPVDGHRRTRPLARAAMAGPRPALHAPGSGVRRRADSAGASFPAGRQRPGGTPARRRRAGHGVRRDAVGAGGDPAPRPAGRAPRGGRRAEPRAFAAAARGPAADPHRRRERDRRPVAGSGQPARDRSRLRRADVRPRRDPPRRGAGALPGAVHRAGPAL</sequence>
<feature type="non-terminal residue" evidence="2">
    <location>
        <position position="1"/>
    </location>
</feature>
<dbReference type="EMBL" id="CADCVP010000104">
    <property type="protein sequence ID" value="CAA9482279.1"/>
    <property type="molecule type" value="Genomic_DNA"/>
</dbReference>
<feature type="compositionally biased region" description="Low complexity" evidence="1">
    <location>
        <begin position="96"/>
        <end position="107"/>
    </location>
</feature>
<gene>
    <name evidence="2" type="ORF">AVDCRST_MAG69-851</name>
</gene>
<feature type="compositionally biased region" description="Basic and acidic residues" evidence="1">
    <location>
        <begin position="108"/>
        <end position="119"/>
    </location>
</feature>
<protein>
    <submittedName>
        <fullName evidence="2">Uncharacterized protein</fullName>
    </submittedName>
</protein>
<feature type="non-terminal residue" evidence="2">
    <location>
        <position position="163"/>
    </location>
</feature>
<feature type="compositionally biased region" description="Low complexity" evidence="1">
    <location>
        <begin position="47"/>
        <end position="57"/>
    </location>
</feature>
<reference evidence="2" key="1">
    <citation type="submission" date="2020-02" db="EMBL/GenBank/DDBJ databases">
        <authorList>
            <person name="Meier V. D."/>
        </authorList>
    </citation>
    <scope>NUCLEOTIDE SEQUENCE</scope>
    <source>
        <strain evidence="2">AVDCRST_MAG69</strain>
    </source>
</reference>
<feature type="region of interest" description="Disordered" evidence="1">
    <location>
        <begin position="1"/>
        <end position="163"/>
    </location>
</feature>
<name>A0A6J4S309_9ACTN</name>
<evidence type="ECO:0000256" key="1">
    <source>
        <dbReference type="SAM" id="MobiDB-lite"/>
    </source>
</evidence>
<feature type="compositionally biased region" description="Basic and acidic residues" evidence="1">
    <location>
        <begin position="127"/>
        <end position="146"/>
    </location>
</feature>
<feature type="compositionally biased region" description="Basic and acidic residues" evidence="1">
    <location>
        <begin position="1"/>
        <end position="10"/>
    </location>
</feature>
<organism evidence="2">
    <name type="scientific">uncultured Solirubrobacteraceae bacterium</name>
    <dbReference type="NCBI Taxonomy" id="1162706"/>
    <lineage>
        <taxon>Bacteria</taxon>
        <taxon>Bacillati</taxon>
        <taxon>Actinomycetota</taxon>
        <taxon>Thermoleophilia</taxon>
        <taxon>Solirubrobacterales</taxon>
        <taxon>Solirubrobacteraceae</taxon>
        <taxon>environmental samples</taxon>
    </lineage>
</organism>
<accession>A0A6J4S309</accession>